<proteinExistence type="predicted"/>
<protein>
    <submittedName>
        <fullName evidence="1">Uncharacterized protein</fullName>
    </submittedName>
</protein>
<name>A0A2L2TBT1_9HYPO</name>
<dbReference type="AlphaFoldDB" id="A0A2L2TBT1"/>
<dbReference type="EMBL" id="LN649229">
    <property type="protein sequence ID" value="CEI65453.1"/>
    <property type="molecule type" value="Genomic_DNA"/>
</dbReference>
<evidence type="ECO:0000313" key="1">
    <source>
        <dbReference type="EMBL" id="CEI65453.1"/>
    </source>
</evidence>
<sequence>MTRGLRLPLGNCNQSIGTVLPNSAVCASLESTVGFMHPIESGSD</sequence>
<organism evidence="1 2">
    <name type="scientific">Fusarium venenatum</name>
    <dbReference type="NCBI Taxonomy" id="56646"/>
    <lineage>
        <taxon>Eukaryota</taxon>
        <taxon>Fungi</taxon>
        <taxon>Dikarya</taxon>
        <taxon>Ascomycota</taxon>
        <taxon>Pezizomycotina</taxon>
        <taxon>Sordariomycetes</taxon>
        <taxon>Hypocreomycetidae</taxon>
        <taxon>Hypocreales</taxon>
        <taxon>Nectriaceae</taxon>
        <taxon>Fusarium</taxon>
    </lineage>
</organism>
<keyword evidence="2" id="KW-1185">Reference proteome</keyword>
<accession>A0A2L2TBT1</accession>
<reference evidence="2" key="1">
    <citation type="submission" date="2014-10" db="EMBL/GenBank/DDBJ databases">
        <authorList>
            <person name="King R."/>
        </authorList>
    </citation>
    <scope>NUCLEOTIDE SEQUENCE [LARGE SCALE GENOMIC DNA]</scope>
    <source>
        <strain evidence="2">A3/5</strain>
    </source>
</reference>
<dbReference type="Proteomes" id="UP000245910">
    <property type="component" value="Chromosome I"/>
</dbReference>
<evidence type="ECO:0000313" key="2">
    <source>
        <dbReference type="Proteomes" id="UP000245910"/>
    </source>
</evidence>